<gene>
    <name evidence="3" type="ORF">VOLCADRAFT_119110</name>
</gene>
<keyword evidence="2" id="KW-0812">Transmembrane</keyword>
<dbReference type="EMBL" id="GL378373">
    <property type="protein sequence ID" value="EFJ43380.1"/>
    <property type="molecule type" value="Genomic_DNA"/>
</dbReference>
<evidence type="ECO:0000313" key="3">
    <source>
        <dbReference type="EMBL" id="EFJ43380.1"/>
    </source>
</evidence>
<feature type="transmembrane region" description="Helical" evidence="2">
    <location>
        <begin position="20"/>
        <end position="47"/>
    </location>
</feature>
<accession>D8UA88</accession>
<dbReference type="OrthoDB" id="535914at2759"/>
<dbReference type="InParanoid" id="D8UA88"/>
<feature type="compositionally biased region" description="Pro residues" evidence="1">
    <location>
        <begin position="380"/>
        <end position="396"/>
    </location>
</feature>
<dbReference type="AlphaFoldDB" id="D8UA88"/>
<feature type="region of interest" description="Disordered" evidence="1">
    <location>
        <begin position="334"/>
        <end position="367"/>
    </location>
</feature>
<dbReference type="RefSeq" id="XP_002955527.1">
    <property type="nucleotide sequence ID" value="XM_002955481.1"/>
</dbReference>
<evidence type="ECO:0000313" key="4">
    <source>
        <dbReference type="Proteomes" id="UP000001058"/>
    </source>
</evidence>
<feature type="region of interest" description="Disordered" evidence="1">
    <location>
        <begin position="380"/>
        <end position="412"/>
    </location>
</feature>
<protein>
    <submittedName>
        <fullName evidence="3">Uncharacterized protein</fullName>
    </submittedName>
</protein>
<dbReference type="GeneID" id="9617385"/>
<dbReference type="KEGG" id="vcn:VOLCADRAFT_119110"/>
<dbReference type="STRING" id="3068.D8UA88"/>
<organism evidence="4">
    <name type="scientific">Volvox carteri f. nagariensis</name>
    <dbReference type="NCBI Taxonomy" id="3068"/>
    <lineage>
        <taxon>Eukaryota</taxon>
        <taxon>Viridiplantae</taxon>
        <taxon>Chlorophyta</taxon>
        <taxon>core chlorophytes</taxon>
        <taxon>Chlorophyceae</taxon>
        <taxon>CS clade</taxon>
        <taxon>Chlamydomonadales</taxon>
        <taxon>Volvocaceae</taxon>
        <taxon>Volvox</taxon>
    </lineage>
</organism>
<keyword evidence="2" id="KW-1133">Transmembrane helix</keyword>
<feature type="compositionally biased region" description="Low complexity" evidence="1">
    <location>
        <begin position="397"/>
        <end position="408"/>
    </location>
</feature>
<dbReference type="Proteomes" id="UP000001058">
    <property type="component" value="Unassembled WGS sequence"/>
</dbReference>
<feature type="transmembrane region" description="Helical" evidence="2">
    <location>
        <begin position="210"/>
        <end position="232"/>
    </location>
</feature>
<evidence type="ECO:0000256" key="2">
    <source>
        <dbReference type="SAM" id="Phobius"/>
    </source>
</evidence>
<keyword evidence="4" id="KW-1185">Reference proteome</keyword>
<feature type="region of interest" description="Disordered" evidence="1">
    <location>
        <begin position="434"/>
        <end position="487"/>
    </location>
</feature>
<name>D8UA88_VOLCA</name>
<reference evidence="3 4" key="1">
    <citation type="journal article" date="2010" name="Science">
        <title>Genomic analysis of organismal complexity in the multicellular green alga Volvox carteri.</title>
        <authorList>
            <person name="Prochnik S.E."/>
            <person name="Umen J."/>
            <person name="Nedelcu A.M."/>
            <person name="Hallmann A."/>
            <person name="Miller S.M."/>
            <person name="Nishii I."/>
            <person name="Ferris P."/>
            <person name="Kuo A."/>
            <person name="Mitros T."/>
            <person name="Fritz-Laylin L.K."/>
            <person name="Hellsten U."/>
            <person name="Chapman J."/>
            <person name="Simakov O."/>
            <person name="Rensing S.A."/>
            <person name="Terry A."/>
            <person name="Pangilinan J."/>
            <person name="Kapitonov V."/>
            <person name="Jurka J."/>
            <person name="Salamov A."/>
            <person name="Shapiro H."/>
            <person name="Schmutz J."/>
            <person name="Grimwood J."/>
            <person name="Lindquist E."/>
            <person name="Lucas S."/>
            <person name="Grigoriev I.V."/>
            <person name="Schmitt R."/>
            <person name="Kirk D."/>
            <person name="Rokhsar D.S."/>
        </authorList>
    </citation>
    <scope>NUCLEOTIDE SEQUENCE [LARGE SCALE GENOMIC DNA]</scope>
    <source>
        <strain evidence="4">f. Nagariensis / Eve</strain>
    </source>
</reference>
<evidence type="ECO:0000256" key="1">
    <source>
        <dbReference type="SAM" id="MobiDB-lite"/>
    </source>
</evidence>
<proteinExistence type="predicted"/>
<keyword evidence="2" id="KW-0472">Membrane</keyword>
<feature type="compositionally biased region" description="Basic and acidic residues" evidence="1">
    <location>
        <begin position="465"/>
        <end position="474"/>
    </location>
</feature>
<sequence length="487" mass="50981">MGKGRGRGRGKGGCECCEAIHAVACCLCLVLFGGPILIAVGSTLIAAANRNDRARGIASSSFLDYSILLDKAGGPRKCSSRTDGCSTSNAGNCKFNCEESYFNNFAIKVSYQNNGYFLDSVNPGPGGGANVLPAGYQRQYDDTKMLPSTVPTGPLFQLPNVVRYSGAPPDLFSVTVRSSADPWLAYMEATDGTGYFGFTKSVLMATGATLVVMGSLGTLLWVVAAFYVWWMLCSRHKPRSRPSGVSGYAWDLANRYGGSYAPALGVPVHGVDQGGMPTAQPLYMGQGPPYSAQPVPGQPVPGYPPYPYPPPYGAPQLGPYPPYPYPPPYPPPSNGIEMNQFTSGHPPAYGYPPPGQGATDVRGGTSAPYQYPYPYPYPPYTGPPSAPPPPAPPPAAGGPAAAPSGPSATDAGEGCVLIKLSCSNLRPIGAAGLRSVEAPDSTRPFGTAILRSVVTPNVRDAAGTSDRRRPDRTTSPDQSPPNGTRNL</sequence>